<keyword evidence="5" id="KW-1185">Reference proteome</keyword>
<dbReference type="Ensembl" id="ENSCABT00000007497.1">
    <property type="protein sequence ID" value="ENSCABP00000006863.1"/>
    <property type="gene ID" value="ENSCABG00000005198.1"/>
</dbReference>
<dbReference type="InterPro" id="IPR035514">
    <property type="entry name" value="SPIN90_SH3"/>
</dbReference>
<reference evidence="4" key="1">
    <citation type="submission" date="2025-08" db="UniProtKB">
        <authorList>
            <consortium name="Ensembl"/>
        </authorList>
    </citation>
    <scope>IDENTIFICATION</scope>
</reference>
<feature type="domain" description="SH3" evidence="3">
    <location>
        <begin position="1"/>
        <end position="58"/>
    </location>
</feature>
<reference evidence="4" key="2">
    <citation type="submission" date="2025-09" db="UniProtKB">
        <authorList>
            <consortium name="Ensembl"/>
        </authorList>
    </citation>
    <scope>IDENTIFICATION</scope>
</reference>
<keyword evidence="1 2" id="KW-0728">SH3 domain</keyword>
<evidence type="ECO:0000256" key="2">
    <source>
        <dbReference type="PROSITE-ProRule" id="PRU00192"/>
    </source>
</evidence>
<sequence>MYRALYSFRSAEPNSLPLAAGETFLLLERSNQHWWLVTRAGSGETGYAPASYLQRLQVRAAGGAGGDGLGASWRRQWGSSALSPAERDGLCWGGGPGRGEHRVRCGEGRLCCAGMGRILQAVWVREGGLCVCGSRLQAV</sequence>
<evidence type="ECO:0000256" key="1">
    <source>
        <dbReference type="ARBA" id="ARBA00022443"/>
    </source>
</evidence>
<dbReference type="SUPFAM" id="SSF50044">
    <property type="entry name" value="SH3-domain"/>
    <property type="match status" value="1"/>
</dbReference>
<dbReference type="Gene3D" id="2.30.30.40">
    <property type="entry name" value="SH3 Domains"/>
    <property type="match status" value="1"/>
</dbReference>
<evidence type="ECO:0000313" key="4">
    <source>
        <dbReference type="Ensembl" id="ENSCABP00000006863.1"/>
    </source>
</evidence>
<dbReference type="CDD" id="cd11849">
    <property type="entry name" value="SH3_SPIN90"/>
    <property type="match status" value="1"/>
</dbReference>
<evidence type="ECO:0000313" key="5">
    <source>
        <dbReference type="Proteomes" id="UP000694404"/>
    </source>
</evidence>
<dbReference type="SMART" id="SM00326">
    <property type="entry name" value="SH3"/>
    <property type="match status" value="1"/>
</dbReference>
<proteinExistence type="predicted"/>
<accession>A0A8C0GBR8</accession>
<organism evidence="4 5">
    <name type="scientific">Chelonoidis abingdonii</name>
    <name type="common">Abingdon island giant tortoise</name>
    <name type="synonym">Testudo abingdonii</name>
    <dbReference type="NCBI Taxonomy" id="106734"/>
    <lineage>
        <taxon>Eukaryota</taxon>
        <taxon>Metazoa</taxon>
        <taxon>Chordata</taxon>
        <taxon>Craniata</taxon>
        <taxon>Vertebrata</taxon>
        <taxon>Euteleostomi</taxon>
        <taxon>Archelosauria</taxon>
        <taxon>Testudinata</taxon>
        <taxon>Testudines</taxon>
        <taxon>Cryptodira</taxon>
        <taxon>Durocryptodira</taxon>
        <taxon>Testudinoidea</taxon>
        <taxon>Testudinidae</taxon>
        <taxon>Chelonoidis</taxon>
    </lineage>
</organism>
<evidence type="ECO:0000259" key="3">
    <source>
        <dbReference type="PROSITE" id="PS50002"/>
    </source>
</evidence>
<dbReference type="GeneTree" id="ENSGT00390000015725"/>
<protein>
    <recommendedName>
        <fullName evidence="3">SH3 domain-containing protein</fullName>
    </recommendedName>
</protein>
<dbReference type="Proteomes" id="UP000694404">
    <property type="component" value="Unplaced"/>
</dbReference>
<dbReference type="PROSITE" id="PS50002">
    <property type="entry name" value="SH3"/>
    <property type="match status" value="1"/>
</dbReference>
<name>A0A8C0GBR8_CHEAB</name>
<dbReference type="Pfam" id="PF00018">
    <property type="entry name" value="SH3_1"/>
    <property type="match status" value="1"/>
</dbReference>
<dbReference type="InterPro" id="IPR001452">
    <property type="entry name" value="SH3_domain"/>
</dbReference>
<dbReference type="InterPro" id="IPR036028">
    <property type="entry name" value="SH3-like_dom_sf"/>
</dbReference>
<dbReference type="AlphaFoldDB" id="A0A8C0GBR8"/>